<dbReference type="CDD" id="cd06261">
    <property type="entry name" value="TM_PBP2"/>
    <property type="match status" value="1"/>
</dbReference>
<feature type="transmembrane region" description="Helical" evidence="7">
    <location>
        <begin position="108"/>
        <end position="132"/>
    </location>
</feature>
<evidence type="ECO:0000256" key="6">
    <source>
        <dbReference type="ARBA" id="ARBA00023136"/>
    </source>
</evidence>
<dbReference type="KEGG" id="ccha:ELD05_02065"/>
<keyword evidence="4 7" id="KW-0812">Transmembrane</keyword>
<keyword evidence="6 7" id="KW-0472">Membrane</keyword>
<evidence type="ECO:0000259" key="8">
    <source>
        <dbReference type="PROSITE" id="PS50928"/>
    </source>
</evidence>
<sequence>MWGRKTTYGIGVKMIFYSICILWALVTLIPYLIAVITSLKPVEDVTKFSIDFNKLTFDSYRYITHEFPFLRWLFNSFVVAVAVTAGNILFNSMAAYALARLDFPFKKVVFYVIIGTMMIPGQVLLIPIYLILNRLGWIDSYKGLIIPWLVSAFYIFFMRQYFLTIPKDLEEAALIDGLSRFGIFFKIFLPLSLPALATQAIFIFVGNWNSFMWPSIIASSEELYTLPVGLNSFYGQYYQFWNQVLAGAILLSLPTIIVFVLFQKYFVKGIVTSGLKE</sequence>
<evidence type="ECO:0000256" key="4">
    <source>
        <dbReference type="ARBA" id="ARBA00022692"/>
    </source>
</evidence>
<comment type="subcellular location">
    <subcellularLocation>
        <location evidence="1 7">Cell membrane</location>
        <topology evidence="1 7">Multi-pass membrane protein</topology>
    </subcellularLocation>
</comment>
<dbReference type="PANTHER" id="PTHR43744">
    <property type="entry name" value="ABC TRANSPORTER PERMEASE PROTEIN MG189-RELATED-RELATED"/>
    <property type="match status" value="1"/>
</dbReference>
<reference evidence="9 10" key="1">
    <citation type="submission" date="2018-12" db="EMBL/GenBank/DDBJ databases">
        <title>Genome sequence from the cellulolytic species, Caldicellulosiruptor changbaiensis.</title>
        <authorList>
            <person name="Blumer-Schuette S.E."/>
            <person name="Mendoza C."/>
        </authorList>
    </citation>
    <scope>NUCLEOTIDE SEQUENCE [LARGE SCALE GENOMIC DNA]</scope>
    <source>
        <strain evidence="9 10">CBS-Z</strain>
    </source>
</reference>
<evidence type="ECO:0000256" key="5">
    <source>
        <dbReference type="ARBA" id="ARBA00022989"/>
    </source>
</evidence>
<dbReference type="PROSITE" id="PS50928">
    <property type="entry name" value="ABC_TM1"/>
    <property type="match status" value="1"/>
</dbReference>
<keyword evidence="3" id="KW-1003">Cell membrane</keyword>
<feature type="transmembrane region" description="Helical" evidence="7">
    <location>
        <begin position="72"/>
        <end position="96"/>
    </location>
</feature>
<feature type="transmembrane region" description="Helical" evidence="7">
    <location>
        <begin position="144"/>
        <end position="162"/>
    </location>
</feature>
<evidence type="ECO:0000256" key="3">
    <source>
        <dbReference type="ARBA" id="ARBA00022475"/>
    </source>
</evidence>
<proteinExistence type="inferred from homology"/>
<dbReference type="EMBL" id="CP034791">
    <property type="protein sequence ID" value="AZT89553.1"/>
    <property type="molecule type" value="Genomic_DNA"/>
</dbReference>
<feature type="domain" description="ABC transmembrane type-1" evidence="8">
    <location>
        <begin position="73"/>
        <end position="262"/>
    </location>
</feature>
<dbReference type="Gene3D" id="1.10.3720.10">
    <property type="entry name" value="MetI-like"/>
    <property type="match status" value="1"/>
</dbReference>
<dbReference type="InterPro" id="IPR000515">
    <property type="entry name" value="MetI-like"/>
</dbReference>
<protein>
    <submittedName>
        <fullName evidence="9">Carbohydrate ABC transporter permease</fullName>
    </submittedName>
</protein>
<feature type="transmembrane region" description="Helical" evidence="7">
    <location>
        <begin position="183"/>
        <end position="205"/>
    </location>
</feature>
<keyword evidence="5 7" id="KW-1133">Transmembrane helix</keyword>
<dbReference type="Proteomes" id="UP000282930">
    <property type="component" value="Chromosome"/>
</dbReference>
<dbReference type="AlphaFoldDB" id="A0A3T0D421"/>
<keyword evidence="2 7" id="KW-0813">Transport</keyword>
<dbReference type="SUPFAM" id="SSF161098">
    <property type="entry name" value="MetI-like"/>
    <property type="match status" value="1"/>
</dbReference>
<dbReference type="InterPro" id="IPR035906">
    <property type="entry name" value="MetI-like_sf"/>
</dbReference>
<dbReference type="Pfam" id="PF00528">
    <property type="entry name" value="BPD_transp_1"/>
    <property type="match status" value="1"/>
</dbReference>
<dbReference type="GO" id="GO:0055085">
    <property type="term" value="P:transmembrane transport"/>
    <property type="evidence" value="ECO:0007669"/>
    <property type="project" value="InterPro"/>
</dbReference>
<name>A0A3T0D421_9FIRM</name>
<evidence type="ECO:0000256" key="1">
    <source>
        <dbReference type="ARBA" id="ARBA00004651"/>
    </source>
</evidence>
<evidence type="ECO:0000256" key="7">
    <source>
        <dbReference type="RuleBase" id="RU363032"/>
    </source>
</evidence>
<evidence type="ECO:0000313" key="9">
    <source>
        <dbReference type="EMBL" id="AZT89553.1"/>
    </source>
</evidence>
<evidence type="ECO:0000313" key="10">
    <source>
        <dbReference type="Proteomes" id="UP000282930"/>
    </source>
</evidence>
<dbReference type="GO" id="GO:0005886">
    <property type="term" value="C:plasma membrane"/>
    <property type="evidence" value="ECO:0007669"/>
    <property type="project" value="UniProtKB-SubCell"/>
</dbReference>
<organism evidence="9 10">
    <name type="scientific">Caldicellulosiruptor changbaiensis</name>
    <dbReference type="NCBI Taxonomy" id="1222016"/>
    <lineage>
        <taxon>Bacteria</taxon>
        <taxon>Bacillati</taxon>
        <taxon>Bacillota</taxon>
        <taxon>Bacillota incertae sedis</taxon>
        <taxon>Caldicellulosiruptorales</taxon>
        <taxon>Caldicellulosiruptoraceae</taxon>
        <taxon>Caldicellulosiruptor</taxon>
    </lineage>
</organism>
<dbReference type="PANTHER" id="PTHR43744:SF12">
    <property type="entry name" value="ABC TRANSPORTER PERMEASE PROTEIN MG189-RELATED"/>
    <property type="match status" value="1"/>
</dbReference>
<comment type="similarity">
    <text evidence="7">Belongs to the binding-protein-dependent transport system permease family.</text>
</comment>
<evidence type="ECO:0000256" key="2">
    <source>
        <dbReference type="ARBA" id="ARBA00022448"/>
    </source>
</evidence>
<feature type="transmembrane region" description="Helical" evidence="7">
    <location>
        <begin position="240"/>
        <end position="262"/>
    </location>
</feature>
<accession>A0A3T0D421</accession>
<dbReference type="RefSeq" id="WP_127351172.1">
    <property type="nucleotide sequence ID" value="NZ_CP034791.1"/>
</dbReference>
<feature type="transmembrane region" description="Helical" evidence="7">
    <location>
        <begin position="12"/>
        <end position="33"/>
    </location>
</feature>
<keyword evidence="10" id="KW-1185">Reference proteome</keyword>
<gene>
    <name evidence="9" type="ORF">ELD05_02065</name>
</gene>